<feature type="domain" description="Endonuclease GajA/Old nuclease/RecF-like AAA" evidence="1">
    <location>
        <begin position="1"/>
        <end position="374"/>
    </location>
</feature>
<gene>
    <name evidence="2" type="ORF">GCM10017161_19030</name>
</gene>
<comment type="caution">
    <text evidence="2">The sequence shown here is derived from an EMBL/GenBank/DDBJ whole genome shotgun (WGS) entry which is preliminary data.</text>
</comment>
<dbReference type="Pfam" id="PF13175">
    <property type="entry name" value="AAA_15"/>
    <property type="match status" value="1"/>
</dbReference>
<protein>
    <recommendedName>
        <fullName evidence="1">Endonuclease GajA/Old nuclease/RecF-like AAA domain-containing protein</fullName>
    </recommendedName>
</protein>
<dbReference type="AlphaFoldDB" id="A0A919BH52"/>
<accession>A0A919BH52</accession>
<dbReference type="InterPro" id="IPR041685">
    <property type="entry name" value="AAA_GajA/Old/RecF-like"/>
</dbReference>
<keyword evidence="3" id="KW-1185">Reference proteome</keyword>
<evidence type="ECO:0000313" key="2">
    <source>
        <dbReference type="EMBL" id="GHF91393.1"/>
    </source>
</evidence>
<evidence type="ECO:0000313" key="3">
    <source>
        <dbReference type="Proteomes" id="UP000623842"/>
    </source>
</evidence>
<dbReference type="Proteomes" id="UP000623842">
    <property type="component" value="Unassembled WGS sequence"/>
</dbReference>
<dbReference type="PANTHER" id="PTHR43581:SF4">
    <property type="entry name" value="ATP_GTP PHOSPHATASE"/>
    <property type="match status" value="1"/>
</dbReference>
<organism evidence="2 3">
    <name type="scientific">Thalassotalea marina</name>
    <dbReference type="NCBI Taxonomy" id="1673741"/>
    <lineage>
        <taxon>Bacteria</taxon>
        <taxon>Pseudomonadati</taxon>
        <taxon>Pseudomonadota</taxon>
        <taxon>Gammaproteobacteria</taxon>
        <taxon>Alteromonadales</taxon>
        <taxon>Colwelliaceae</taxon>
        <taxon>Thalassotalea</taxon>
    </lineage>
</organism>
<dbReference type="EMBL" id="BNCK01000004">
    <property type="protein sequence ID" value="GHF91393.1"/>
    <property type="molecule type" value="Genomic_DNA"/>
</dbReference>
<proteinExistence type="predicted"/>
<reference evidence="2" key="2">
    <citation type="submission" date="2020-09" db="EMBL/GenBank/DDBJ databases">
        <authorList>
            <person name="Sun Q."/>
            <person name="Kim S."/>
        </authorList>
    </citation>
    <scope>NUCLEOTIDE SEQUENCE</scope>
    <source>
        <strain evidence="2">KCTC 42731</strain>
    </source>
</reference>
<dbReference type="RefSeq" id="WP_189769730.1">
    <property type="nucleotide sequence ID" value="NZ_BNCK01000004.1"/>
</dbReference>
<reference evidence="2" key="1">
    <citation type="journal article" date="2014" name="Int. J. Syst. Evol. Microbiol.">
        <title>Complete genome sequence of Corynebacterium casei LMG S-19264T (=DSM 44701T), isolated from a smear-ripened cheese.</title>
        <authorList>
            <consortium name="US DOE Joint Genome Institute (JGI-PGF)"/>
            <person name="Walter F."/>
            <person name="Albersmeier A."/>
            <person name="Kalinowski J."/>
            <person name="Ruckert C."/>
        </authorList>
    </citation>
    <scope>NUCLEOTIDE SEQUENCE</scope>
    <source>
        <strain evidence="2">KCTC 42731</strain>
    </source>
</reference>
<dbReference type="PANTHER" id="PTHR43581">
    <property type="entry name" value="ATP/GTP PHOSPHATASE"/>
    <property type="match status" value="1"/>
</dbReference>
<evidence type="ECO:0000259" key="1">
    <source>
        <dbReference type="Pfam" id="PF13175"/>
    </source>
</evidence>
<name>A0A919BH52_9GAMM</name>
<dbReference type="InterPro" id="IPR051396">
    <property type="entry name" value="Bact_Antivir_Def_Nuclease"/>
</dbReference>
<dbReference type="SUPFAM" id="SSF52540">
    <property type="entry name" value="P-loop containing nucleoside triphosphate hydrolases"/>
    <property type="match status" value="1"/>
</dbReference>
<sequence>MKLVSVEIENIRCYKDRVKVQIDDLTTFIGKNDIGKSTVLEALEIFFNNDTVKISQDDANISNENKVVCITCEFTNLPDRIILDSGHETTLGNEYLLTSESTLKIKKTFDCGKKTPSCDVFIIAHHPTAAGVSNLLELKEKDLQKIIKDQGIDSALKGNPLMRKAIWDNAKNLELQEIEIPVTKPKEDSKRIWEQLDKYLPLFALFQSDRSSKDSDGEVQDPMKAAVATAIAEVKDDIERIQQRVKARTEEIANNTHKALETIDKTLASELVPDFIPPTPAKWTGLFSVSLSTDGIPLNKRGSGVRRLVLVSFFKAEAERLLTQGSKKGIIYAVEEPETAQHPNNQKILQQAFSDLASEHNCQVILTTHSPGFASDLPIEGIRFVTRDENEKPCIESGVDVLGKVAEALGVTPDSRVKLICCVEGPTDVKALKALSRALHLEDNSIPDLTNDDRVAFVVLGGGNLKHWVNDNYLKGFGRPELHIYDADVPSYVGVIEQVNARGDGSIGFITQKHEIESYLHSDVIKAAFDVDVVVTDHPNEDGKATPKVFAEVYSVAQGYDGVMKDNNAKIRLAERAFPLMTADMIHERDPNGEVKEWFTTMACFLN</sequence>
<dbReference type="InterPro" id="IPR027417">
    <property type="entry name" value="P-loop_NTPase"/>
</dbReference>
<dbReference type="Gene3D" id="3.40.50.300">
    <property type="entry name" value="P-loop containing nucleotide triphosphate hydrolases"/>
    <property type="match status" value="1"/>
</dbReference>